<proteinExistence type="predicted"/>
<organism evidence="3 4">
    <name type="scientific">Neomoorella glycerini</name>
    <dbReference type="NCBI Taxonomy" id="55779"/>
    <lineage>
        <taxon>Bacteria</taxon>
        <taxon>Bacillati</taxon>
        <taxon>Bacillota</taxon>
        <taxon>Clostridia</taxon>
        <taxon>Neomoorellales</taxon>
        <taxon>Neomoorellaceae</taxon>
        <taxon>Neomoorella</taxon>
    </lineage>
</organism>
<reference evidence="3 4" key="1">
    <citation type="submission" date="2019-11" db="EMBL/GenBank/DDBJ databases">
        <title>Genome sequence of Moorella glycerini DSM11254.</title>
        <authorList>
            <person name="Poehlein A."/>
            <person name="Boeer T."/>
            <person name="Daniel R."/>
        </authorList>
    </citation>
    <scope>NUCLEOTIDE SEQUENCE [LARGE SCALE GENOMIC DNA]</scope>
    <source>
        <strain evidence="3 4">DSM 11254</strain>
        <plasmid evidence="3 4">pMGLY</plasmid>
    </source>
</reference>
<gene>
    <name evidence="3" type="ORF">MGLY_35610</name>
</gene>
<evidence type="ECO:0000313" key="3">
    <source>
        <dbReference type="EMBL" id="QGP94136.1"/>
    </source>
</evidence>
<name>A0A6I5ZWJ5_9FIRM</name>
<keyword evidence="4" id="KW-1185">Reference proteome</keyword>
<dbReference type="Proteomes" id="UP000425916">
    <property type="component" value="Plasmid pMGLY"/>
</dbReference>
<keyword evidence="2" id="KW-1133">Transmembrane helix</keyword>
<keyword evidence="2" id="KW-0472">Membrane</keyword>
<dbReference type="EMBL" id="CP046245">
    <property type="protein sequence ID" value="QGP94136.1"/>
    <property type="molecule type" value="Genomic_DNA"/>
</dbReference>
<protein>
    <recommendedName>
        <fullName evidence="5">TadE-like</fullName>
    </recommendedName>
</protein>
<dbReference type="AlphaFoldDB" id="A0A6I5ZWJ5"/>
<accession>A0A6I5ZWJ5</accession>
<feature type="transmembrane region" description="Helical" evidence="2">
    <location>
        <begin position="12"/>
        <end position="34"/>
    </location>
</feature>
<keyword evidence="2" id="KW-0812">Transmembrane</keyword>
<evidence type="ECO:0000313" key="4">
    <source>
        <dbReference type="Proteomes" id="UP000425916"/>
    </source>
</evidence>
<geneLocation type="plasmid" evidence="3 4">
    <name>pMGLY</name>
</geneLocation>
<evidence type="ECO:0000256" key="1">
    <source>
        <dbReference type="SAM" id="MobiDB-lite"/>
    </source>
</evidence>
<evidence type="ECO:0008006" key="5">
    <source>
        <dbReference type="Google" id="ProtNLM"/>
    </source>
</evidence>
<keyword evidence="3" id="KW-0614">Plasmid</keyword>
<sequence length="173" mass="18213">MRGSKGMTTLEVLLITPFVLWFTLAGVMLVHLFVAQTVAASAAREAARALAVYHDGALARNKAREVIAGTLPVTNSNGQSSQVINSPPPPPGSGGGQLAISGSPAPVKNYPGPFDPVTDVMLYDDGIHATAIVTYHAENLCPGLPALIQPGASPWSKWIDIPARAVFKREFTN</sequence>
<evidence type="ECO:0000256" key="2">
    <source>
        <dbReference type="SAM" id="Phobius"/>
    </source>
</evidence>
<feature type="compositionally biased region" description="Polar residues" evidence="1">
    <location>
        <begin position="72"/>
        <end position="85"/>
    </location>
</feature>
<feature type="region of interest" description="Disordered" evidence="1">
    <location>
        <begin position="72"/>
        <end position="102"/>
    </location>
</feature>